<dbReference type="PANTHER" id="PTHR43861:SF6">
    <property type="entry name" value="METHYLTRANSFERASE TYPE 11"/>
    <property type="match status" value="1"/>
</dbReference>
<proteinExistence type="predicted"/>
<dbReference type="GO" id="GO:0016740">
    <property type="term" value="F:transferase activity"/>
    <property type="evidence" value="ECO:0007669"/>
    <property type="project" value="UniProtKB-KW"/>
</dbReference>
<dbReference type="Gene3D" id="1.25.40.10">
    <property type="entry name" value="Tetratricopeptide repeat domain"/>
    <property type="match status" value="1"/>
</dbReference>
<dbReference type="Pfam" id="PF13649">
    <property type="entry name" value="Methyltransf_25"/>
    <property type="match status" value="1"/>
</dbReference>
<dbReference type="AlphaFoldDB" id="A0A432YS04"/>
<feature type="domain" description="Methyltransferase" evidence="3">
    <location>
        <begin position="394"/>
        <end position="470"/>
    </location>
</feature>
<reference evidence="4 5" key="1">
    <citation type="journal article" date="2011" name="Front. Microbiol.">
        <title>Genomic signatures of strain selection and enhancement in Bacillus atrophaeus var. globigii, a historical biowarfare simulant.</title>
        <authorList>
            <person name="Gibbons H.S."/>
            <person name="Broomall S.M."/>
            <person name="McNew L.A."/>
            <person name="Daligault H."/>
            <person name="Chapman C."/>
            <person name="Bruce D."/>
            <person name="Karavis M."/>
            <person name="Krepps M."/>
            <person name="McGregor P.A."/>
            <person name="Hong C."/>
            <person name="Park K.H."/>
            <person name="Akmal A."/>
            <person name="Feldman A."/>
            <person name="Lin J.S."/>
            <person name="Chang W.E."/>
            <person name="Higgs B.W."/>
            <person name="Demirev P."/>
            <person name="Lindquist J."/>
            <person name="Liem A."/>
            <person name="Fochler E."/>
            <person name="Read T.D."/>
            <person name="Tapia R."/>
            <person name="Johnson S."/>
            <person name="Bishop-Lilly K.A."/>
            <person name="Detter C."/>
            <person name="Han C."/>
            <person name="Sozhamannan S."/>
            <person name="Rosenzweig C.N."/>
            <person name="Skowronski E.W."/>
        </authorList>
    </citation>
    <scope>NUCLEOTIDE SEQUENCE [LARGE SCALE GENOMIC DNA]</scope>
    <source>
        <strain evidence="4 5">TPS4-2</strain>
    </source>
</reference>
<evidence type="ECO:0000256" key="1">
    <source>
        <dbReference type="ARBA" id="ARBA00022679"/>
    </source>
</evidence>
<dbReference type="InterPro" id="IPR011990">
    <property type="entry name" value="TPR-like_helical_dom_sf"/>
</dbReference>
<dbReference type="InterPro" id="IPR041698">
    <property type="entry name" value="Methyltransf_25"/>
</dbReference>
<evidence type="ECO:0000259" key="3">
    <source>
        <dbReference type="Pfam" id="PF13649"/>
    </source>
</evidence>
<name>A0A432YS04_9GAMM</name>
<dbReference type="SUPFAM" id="SSF48452">
    <property type="entry name" value="TPR-like"/>
    <property type="match status" value="1"/>
</dbReference>
<dbReference type="PANTHER" id="PTHR43861">
    <property type="entry name" value="TRANS-ACONITATE 2-METHYLTRANSFERASE-RELATED"/>
    <property type="match status" value="1"/>
</dbReference>
<protein>
    <recommendedName>
        <fullName evidence="3">Methyltransferase domain-containing protein</fullName>
    </recommendedName>
</protein>
<keyword evidence="2" id="KW-0175">Coiled coil</keyword>
<accession>A0A432YS04</accession>
<gene>
    <name evidence="4" type="ORF">CWI73_09135</name>
</gene>
<dbReference type="InterPro" id="IPR029063">
    <property type="entry name" value="SAM-dependent_MTases_sf"/>
</dbReference>
<dbReference type="CDD" id="cd02440">
    <property type="entry name" value="AdoMet_MTases"/>
    <property type="match status" value="1"/>
</dbReference>
<dbReference type="EMBL" id="PIQA01000006">
    <property type="protein sequence ID" value="RUO64309.1"/>
    <property type="molecule type" value="Genomic_DNA"/>
</dbReference>
<keyword evidence="1" id="KW-0808">Transferase</keyword>
<feature type="coiled-coil region" evidence="2">
    <location>
        <begin position="309"/>
        <end position="336"/>
    </location>
</feature>
<comment type="caution">
    <text evidence="4">The sequence shown here is derived from an EMBL/GenBank/DDBJ whole genome shotgun (WGS) entry which is preliminary data.</text>
</comment>
<dbReference type="Gene3D" id="3.40.50.150">
    <property type="entry name" value="Vaccinia Virus protein VP39"/>
    <property type="match status" value="1"/>
</dbReference>
<dbReference type="SUPFAM" id="SSF53335">
    <property type="entry name" value="S-adenosyl-L-methionine-dependent methyltransferases"/>
    <property type="match status" value="1"/>
</dbReference>
<evidence type="ECO:0000256" key="2">
    <source>
        <dbReference type="SAM" id="Coils"/>
    </source>
</evidence>
<feature type="coiled-coil region" evidence="2">
    <location>
        <begin position="224"/>
        <end position="251"/>
    </location>
</feature>
<dbReference type="RefSeq" id="WP_126752490.1">
    <property type="nucleotide sequence ID" value="NZ_JBHUMT010000015.1"/>
</dbReference>
<evidence type="ECO:0000313" key="5">
    <source>
        <dbReference type="Proteomes" id="UP000288361"/>
    </source>
</evidence>
<sequence length="536" mass="61396">MSQSEKTNNEEFNLAIFYWLVEDWQGCKQELKRLSNNSTPHSLSLAQILEGLIYVEKNNEIPQYLQGFSEQSFQEKALLQKFLWASIEKGVLKAKHLLGDEVSDSRIRKLIKAFTQTMPTPKSTELVKQTIIHQESLGNYQSTTNSVDAWITALQKKAISLGNDELLQAEVTLNSLNRGEKDRLKYKRVLADQFMTQNSFQDASRLCQDIIAISGVTESLVVRLSRAQRNLGNLEEAIETLESNIEQLGRKPLLLHMLAVYYRDQQNFQITLRLVKEIIGQHYDYSLKIGFAIFAADMLRKDAEYIAAYEHLKEAKEHLKNERKEVTLTVEAMLAELKANVAVGKNTFFEVSSVFYDTIYKNSDKYALEANDSIYEPIWKEVCNIITAENIEKIIDIGCGPGQFAEYLTARLPNVDYLGLDFSKTAISLAKERCPHLKFACEDVRRYTTKEINKETAYVMLEVLEHIEDDFVLLELLPKGTNVIFSVPNFDSFGHVRFFKFKESVEKRFDGVLNINEISSIDVNKNSIIYLVNAKL</sequence>
<organism evidence="4 5">
    <name type="scientific">Idiomarina piscisalsi</name>
    <dbReference type="NCBI Taxonomy" id="1096243"/>
    <lineage>
        <taxon>Bacteria</taxon>
        <taxon>Pseudomonadati</taxon>
        <taxon>Pseudomonadota</taxon>
        <taxon>Gammaproteobacteria</taxon>
        <taxon>Alteromonadales</taxon>
        <taxon>Idiomarinaceae</taxon>
        <taxon>Idiomarina</taxon>
    </lineage>
</organism>
<evidence type="ECO:0000313" key="4">
    <source>
        <dbReference type="EMBL" id="RUO64309.1"/>
    </source>
</evidence>
<dbReference type="Proteomes" id="UP000288361">
    <property type="component" value="Unassembled WGS sequence"/>
</dbReference>